<dbReference type="PANTHER" id="PTHR46969:SF1">
    <property type="entry name" value="BIFUNCTIONAL PROTEIN HLDE"/>
    <property type="match status" value="1"/>
</dbReference>
<keyword evidence="1" id="KW-0808">Transferase</keyword>
<dbReference type="OrthoDB" id="9802794at2"/>
<dbReference type="AlphaFoldDB" id="A0A494VV06"/>
<dbReference type="GO" id="GO:0005829">
    <property type="term" value="C:cytosol"/>
    <property type="evidence" value="ECO:0007669"/>
    <property type="project" value="TreeGrafter"/>
</dbReference>
<evidence type="ECO:0000259" key="3">
    <source>
        <dbReference type="Pfam" id="PF00294"/>
    </source>
</evidence>
<evidence type="ECO:0000313" key="4">
    <source>
        <dbReference type="EMBL" id="AYL95263.1"/>
    </source>
</evidence>
<dbReference type="EMBL" id="CP032869">
    <property type="protein sequence ID" value="AYL95263.1"/>
    <property type="molecule type" value="Genomic_DNA"/>
</dbReference>
<evidence type="ECO:0000256" key="1">
    <source>
        <dbReference type="ARBA" id="ARBA00022679"/>
    </source>
</evidence>
<dbReference type="GO" id="GO:0016773">
    <property type="term" value="F:phosphotransferase activity, alcohol group as acceptor"/>
    <property type="evidence" value="ECO:0007669"/>
    <property type="project" value="InterPro"/>
</dbReference>
<sequence length="333" mass="35622">MLTDKVQYLCKTGVKPNILLIGDLMIDHYIYGTASRLSPEAPVPVVNISNESTTLGGAGNVLKNLVALGANVHVAGITGCDDMGAKLMDLLLEEGGGNHSIIKDNSRATTVKSRVLVGNHQMLRLDKEVTNSLSGAIEKSLYNKVMRFIDFADVIIFSDYNKGVFSSVLTQRFIKAARQAGKKVLVDPKGADFTKYKGASVIKPNRKELAEAAKVDHINTIDQLRIAADVIFKQTDADNLVVTLSEQGMVVLSRDSHIALPVEATEVFDVTGAGDTVLATMAYFLALNLPLADACTLANHAAAIVIKHLGSATTTIEEILSHLAAGERKIAIA</sequence>
<dbReference type="SUPFAM" id="SSF53613">
    <property type="entry name" value="Ribokinase-like"/>
    <property type="match status" value="1"/>
</dbReference>
<accession>A0A494VV06</accession>
<dbReference type="KEGG" id="muh:HYN43_008135"/>
<keyword evidence="5" id="KW-1185">Reference proteome</keyword>
<dbReference type="InterPro" id="IPR011611">
    <property type="entry name" value="PfkB_dom"/>
</dbReference>
<gene>
    <name evidence="4" type="primary">rfaE1</name>
    <name evidence="4" type="ORF">HYN43_008135</name>
</gene>
<evidence type="ECO:0000313" key="5">
    <source>
        <dbReference type="Proteomes" id="UP000270046"/>
    </source>
</evidence>
<dbReference type="Pfam" id="PF00294">
    <property type="entry name" value="PfkB"/>
    <property type="match status" value="1"/>
</dbReference>
<dbReference type="Proteomes" id="UP000270046">
    <property type="component" value="Chromosome"/>
</dbReference>
<keyword evidence="2 4" id="KW-0418">Kinase</keyword>
<dbReference type="NCBIfam" id="TIGR02198">
    <property type="entry name" value="rfaE_dom_I"/>
    <property type="match status" value="1"/>
</dbReference>
<dbReference type="CDD" id="cd01172">
    <property type="entry name" value="RfaE_like"/>
    <property type="match status" value="1"/>
</dbReference>
<dbReference type="GO" id="GO:0033785">
    <property type="term" value="F:heptose 7-phosphate kinase activity"/>
    <property type="evidence" value="ECO:0007669"/>
    <property type="project" value="TreeGrafter"/>
</dbReference>
<feature type="domain" description="Carbohydrate kinase PfkB" evidence="3">
    <location>
        <begin position="17"/>
        <end position="314"/>
    </location>
</feature>
<dbReference type="GO" id="GO:0033786">
    <property type="term" value="F:heptose-1-phosphate adenylyltransferase activity"/>
    <property type="evidence" value="ECO:0007669"/>
    <property type="project" value="TreeGrafter"/>
</dbReference>
<dbReference type="Gene3D" id="3.40.1190.20">
    <property type="match status" value="1"/>
</dbReference>
<evidence type="ECO:0000256" key="2">
    <source>
        <dbReference type="ARBA" id="ARBA00022777"/>
    </source>
</evidence>
<name>A0A494VV06_9SPHI</name>
<reference evidence="4 5" key="1">
    <citation type="submission" date="2018-10" db="EMBL/GenBank/DDBJ databases">
        <title>Genome sequencing of Mucilaginibacter sp. HYN0043.</title>
        <authorList>
            <person name="Kim M."/>
            <person name="Yi H."/>
        </authorList>
    </citation>
    <scope>NUCLEOTIDE SEQUENCE [LARGE SCALE GENOMIC DNA]</scope>
    <source>
        <strain evidence="4 5">HYN0043</strain>
    </source>
</reference>
<dbReference type="InterPro" id="IPR011913">
    <property type="entry name" value="RfaE_dom_I"/>
</dbReference>
<organism evidence="4 5">
    <name type="scientific">Mucilaginibacter celer</name>
    <dbReference type="NCBI Taxonomy" id="2305508"/>
    <lineage>
        <taxon>Bacteria</taxon>
        <taxon>Pseudomonadati</taxon>
        <taxon>Bacteroidota</taxon>
        <taxon>Sphingobacteriia</taxon>
        <taxon>Sphingobacteriales</taxon>
        <taxon>Sphingobacteriaceae</taxon>
        <taxon>Mucilaginibacter</taxon>
    </lineage>
</organism>
<protein>
    <submittedName>
        <fullName evidence="4">D-glycero-beta-D-manno-heptose-7-phosphate kinase</fullName>
    </submittedName>
</protein>
<dbReference type="PANTHER" id="PTHR46969">
    <property type="entry name" value="BIFUNCTIONAL PROTEIN HLDE"/>
    <property type="match status" value="1"/>
</dbReference>
<dbReference type="RefSeq" id="WP_119408966.1">
    <property type="nucleotide sequence ID" value="NZ_CP032869.1"/>
</dbReference>
<dbReference type="InterPro" id="IPR029056">
    <property type="entry name" value="Ribokinase-like"/>
</dbReference>
<proteinExistence type="predicted"/>